<comment type="function">
    <text evidence="10">Involved in 1,2-propanediol (1,2-PD) degradation by catalyzing the conversion of propanoyl-CoA to propanoyl-phosphate.</text>
</comment>
<evidence type="ECO:0000256" key="2">
    <source>
        <dbReference type="ARBA" id="ARBA00007342"/>
    </source>
</evidence>
<evidence type="ECO:0000256" key="7">
    <source>
        <dbReference type="ARBA" id="ARBA00022833"/>
    </source>
</evidence>
<comment type="caution">
    <text evidence="12">The sequence shown here is derived from an EMBL/GenBank/DDBJ whole genome shotgun (WGS) entry which is preliminary data.</text>
</comment>
<evidence type="ECO:0000256" key="8">
    <source>
        <dbReference type="ARBA" id="ARBA00023315"/>
    </source>
</evidence>
<comment type="pathway">
    <text evidence="10">Polyol metabolism; 1,2-propanediol degradation.</text>
</comment>
<dbReference type="RefSeq" id="WP_007859081.1">
    <property type="nucleotide sequence ID" value="NZ_CABJDD010000002.1"/>
</dbReference>
<evidence type="ECO:0000256" key="6">
    <source>
        <dbReference type="ARBA" id="ARBA00022723"/>
    </source>
</evidence>
<dbReference type="PANTHER" id="PTHR39453:SF1">
    <property type="entry name" value="PHOSPHATE PROPANOYLTRANSFERASE"/>
    <property type="match status" value="1"/>
</dbReference>
<evidence type="ECO:0000256" key="3">
    <source>
        <dbReference type="ARBA" id="ARBA00012206"/>
    </source>
</evidence>
<sequence length="228" mass="24432">MDQYEAIIRLLMKAAKEDALGSQANGQDSGQAGGQCPEKDDRIPVGISNRHVHLSREDLSDLFGAGYELTKMKDLSQPGQYACKETVTICGPKGAIEKVRILGPVRPRTQVEILSGDSFKLGIKAPARLSGDLDKTPGITIIGPRGSVQTKEGLMAAQRHIHMLPQDAARFGVHDGQNVSLEIDGIRGGILRNTIVRVTGQSGLECHIDTEEANALGLDSSSTVKIIK</sequence>
<evidence type="ECO:0000256" key="10">
    <source>
        <dbReference type="PIRNR" id="PIRNR010130"/>
    </source>
</evidence>
<comment type="cofactor">
    <cofactor evidence="1">
        <name>Zn(2+)</name>
        <dbReference type="ChEBI" id="CHEBI:29105"/>
    </cofactor>
</comment>
<reference evidence="12" key="1">
    <citation type="journal article" date="2021" name="Gut Microbes">
        <title>A synthetic consortium of 100 gut commensals modulates the composition and function in a colon model of the microbiome of elderly subjects.</title>
        <authorList>
            <person name="Perez M."/>
            <person name="Ntemiri A."/>
            <person name="Tan H."/>
            <person name="Harris H.M.B."/>
            <person name="Roager H.M."/>
            <person name="Ribiere C."/>
            <person name="O'Toole P.W."/>
        </authorList>
    </citation>
    <scope>NUCLEOTIDE SEQUENCE</scope>
    <source>
        <strain evidence="12">MCC335</strain>
    </source>
</reference>
<dbReference type="GO" id="GO:0046872">
    <property type="term" value="F:metal ion binding"/>
    <property type="evidence" value="ECO:0007669"/>
    <property type="project" value="UniProtKB-KW"/>
</dbReference>
<comment type="catalytic activity">
    <reaction evidence="9 10">
        <text>propanoyl-CoA + phosphate = propanoyl phosphate + CoA</text>
        <dbReference type="Rhea" id="RHEA:28046"/>
        <dbReference type="ChEBI" id="CHEBI:43474"/>
        <dbReference type="ChEBI" id="CHEBI:57287"/>
        <dbReference type="ChEBI" id="CHEBI:57392"/>
        <dbReference type="ChEBI" id="CHEBI:58933"/>
        <dbReference type="EC" id="2.3.1.222"/>
    </reaction>
</comment>
<gene>
    <name evidence="12" type="primary">pduL</name>
    <name evidence="12" type="ORF">GPL26_20985</name>
</gene>
<organism evidence="12 13">
    <name type="scientific">Enterocloster citroniae</name>
    <dbReference type="NCBI Taxonomy" id="358743"/>
    <lineage>
        <taxon>Bacteria</taxon>
        <taxon>Bacillati</taxon>
        <taxon>Bacillota</taxon>
        <taxon>Clostridia</taxon>
        <taxon>Lachnospirales</taxon>
        <taxon>Lachnospiraceae</taxon>
        <taxon>Enterocloster</taxon>
    </lineage>
</organism>
<evidence type="ECO:0000256" key="11">
    <source>
        <dbReference type="SAM" id="MobiDB-lite"/>
    </source>
</evidence>
<evidence type="ECO:0000313" key="13">
    <source>
        <dbReference type="Proteomes" id="UP000708338"/>
    </source>
</evidence>
<comment type="similarity">
    <text evidence="2 10">Belongs to the PduL family.</text>
</comment>
<evidence type="ECO:0000256" key="9">
    <source>
        <dbReference type="ARBA" id="ARBA00047589"/>
    </source>
</evidence>
<dbReference type="Pfam" id="PF06130">
    <property type="entry name" value="PTAC"/>
    <property type="match status" value="1"/>
</dbReference>
<accession>A0AA41K7Y3</accession>
<dbReference type="AlphaFoldDB" id="A0AA41K7Y3"/>
<name>A0AA41K7Y3_9FIRM</name>
<dbReference type="EMBL" id="WQPS01000043">
    <property type="protein sequence ID" value="MBT9812097.1"/>
    <property type="molecule type" value="Genomic_DNA"/>
</dbReference>
<evidence type="ECO:0000313" key="12">
    <source>
        <dbReference type="EMBL" id="MBT9812097.1"/>
    </source>
</evidence>
<dbReference type="InterPro" id="IPR008300">
    <property type="entry name" value="PTAC"/>
</dbReference>
<keyword evidence="6" id="KW-0479">Metal-binding</keyword>
<evidence type="ECO:0000256" key="1">
    <source>
        <dbReference type="ARBA" id="ARBA00001947"/>
    </source>
</evidence>
<protein>
    <recommendedName>
        <fullName evidence="4 10">Phosphate propanoyltransferase</fullName>
        <ecNumber evidence="3 10">2.3.1.222</ecNumber>
    </recommendedName>
</protein>
<dbReference type="PIRSF" id="PIRSF010130">
    <property type="entry name" value="PduL"/>
    <property type="match status" value="1"/>
</dbReference>
<dbReference type="EC" id="2.3.1.222" evidence="3 10"/>
<dbReference type="Proteomes" id="UP000708338">
    <property type="component" value="Unassembled WGS sequence"/>
</dbReference>
<keyword evidence="8 10" id="KW-0012">Acyltransferase</keyword>
<keyword evidence="5 10" id="KW-0808">Transferase</keyword>
<dbReference type="PANTHER" id="PTHR39453">
    <property type="entry name" value="PHOSPHATE PROPANOYLTRANSFERASE"/>
    <property type="match status" value="1"/>
</dbReference>
<evidence type="ECO:0000256" key="5">
    <source>
        <dbReference type="ARBA" id="ARBA00022679"/>
    </source>
</evidence>
<feature type="region of interest" description="Disordered" evidence="11">
    <location>
        <begin position="21"/>
        <end position="42"/>
    </location>
</feature>
<dbReference type="NCBIfam" id="NF011652">
    <property type="entry name" value="PRK15070.1"/>
    <property type="match status" value="1"/>
</dbReference>
<proteinExistence type="inferred from homology"/>
<dbReference type="GO" id="GO:0016747">
    <property type="term" value="F:acyltransferase activity, transferring groups other than amino-acyl groups"/>
    <property type="evidence" value="ECO:0007669"/>
    <property type="project" value="InterPro"/>
</dbReference>
<evidence type="ECO:0000256" key="4">
    <source>
        <dbReference type="ARBA" id="ARBA00020837"/>
    </source>
</evidence>
<keyword evidence="7" id="KW-0862">Zinc</keyword>